<reference evidence="11" key="2">
    <citation type="submission" date="2017-05" db="UniProtKB">
        <authorList>
            <consortium name="EnsemblMetazoa"/>
        </authorList>
    </citation>
    <scope>IDENTIFICATION</scope>
</reference>
<keyword evidence="6" id="KW-1015">Disulfide bond</keyword>
<keyword evidence="5" id="KW-0560">Oxidoreductase</keyword>
<protein>
    <recommendedName>
        <fullName evidence="2">thioredoxin-dependent peroxiredoxin</fullName>
        <ecNumber evidence="2">1.11.1.24</ecNumber>
    </recommendedName>
</protein>
<accession>A0A1X7VJL6</accession>
<dbReference type="GO" id="GO:0008379">
    <property type="term" value="F:thioredoxin peroxidase activity"/>
    <property type="evidence" value="ECO:0007669"/>
    <property type="project" value="TreeGrafter"/>
</dbReference>
<dbReference type="CDD" id="cd03015">
    <property type="entry name" value="PRX_Typ2cys"/>
    <property type="match status" value="1"/>
</dbReference>
<evidence type="ECO:0000256" key="3">
    <source>
        <dbReference type="ARBA" id="ARBA00022559"/>
    </source>
</evidence>
<evidence type="ECO:0000256" key="9">
    <source>
        <dbReference type="SAM" id="SignalP"/>
    </source>
</evidence>
<dbReference type="EC" id="1.11.1.24" evidence="2"/>
<comment type="similarity">
    <text evidence="1">Belongs to the peroxiredoxin family. AhpC/Prx1 subfamily.</text>
</comment>
<dbReference type="OMA" id="NNFGVMR"/>
<dbReference type="FunFam" id="3.40.30.10:FF:000003">
    <property type="entry name" value="Peroxiredoxin 1"/>
    <property type="match status" value="1"/>
</dbReference>
<dbReference type="SUPFAM" id="SSF52833">
    <property type="entry name" value="Thioredoxin-like"/>
    <property type="match status" value="1"/>
</dbReference>
<name>A0A1X7VJL6_AMPQE</name>
<keyword evidence="9" id="KW-0732">Signal</keyword>
<reference evidence="12" key="1">
    <citation type="journal article" date="2010" name="Nature">
        <title>The Amphimedon queenslandica genome and the evolution of animal complexity.</title>
        <authorList>
            <person name="Srivastava M."/>
            <person name="Simakov O."/>
            <person name="Chapman J."/>
            <person name="Fahey B."/>
            <person name="Gauthier M.E."/>
            <person name="Mitros T."/>
            <person name="Richards G.S."/>
            <person name="Conaco C."/>
            <person name="Dacre M."/>
            <person name="Hellsten U."/>
            <person name="Larroux C."/>
            <person name="Putnam N.H."/>
            <person name="Stanke M."/>
            <person name="Adamska M."/>
            <person name="Darling A."/>
            <person name="Degnan S.M."/>
            <person name="Oakley T.H."/>
            <person name="Plachetzki D.C."/>
            <person name="Zhai Y."/>
            <person name="Adamski M."/>
            <person name="Calcino A."/>
            <person name="Cummins S.F."/>
            <person name="Goodstein D.M."/>
            <person name="Harris C."/>
            <person name="Jackson D.J."/>
            <person name="Leys S.P."/>
            <person name="Shu S."/>
            <person name="Woodcroft B.J."/>
            <person name="Vervoort M."/>
            <person name="Kosik K.S."/>
            <person name="Manning G."/>
            <person name="Degnan B.M."/>
            <person name="Rokhsar D.S."/>
        </authorList>
    </citation>
    <scope>NUCLEOTIDE SEQUENCE [LARGE SCALE GENOMIC DNA]</scope>
</reference>
<keyword evidence="12" id="KW-1185">Reference proteome</keyword>
<feature type="domain" description="Thioredoxin" evidence="10">
    <location>
        <begin position="55"/>
        <end position="213"/>
    </location>
</feature>
<dbReference type="AlphaFoldDB" id="A0A1X7VJL6"/>
<evidence type="ECO:0000313" key="12">
    <source>
        <dbReference type="Proteomes" id="UP000007879"/>
    </source>
</evidence>
<evidence type="ECO:0000256" key="4">
    <source>
        <dbReference type="ARBA" id="ARBA00022862"/>
    </source>
</evidence>
<dbReference type="GO" id="GO:0042744">
    <property type="term" value="P:hydrogen peroxide catabolic process"/>
    <property type="evidence" value="ECO:0007669"/>
    <property type="project" value="TreeGrafter"/>
</dbReference>
<dbReference type="EnsemblMetazoa" id="Aqu2.1.40005_001">
    <property type="protein sequence ID" value="Aqu2.1.40005_001"/>
    <property type="gene ID" value="Aqu2.1.40005"/>
</dbReference>
<keyword evidence="3" id="KW-0575">Peroxidase</keyword>
<evidence type="ECO:0000259" key="10">
    <source>
        <dbReference type="PROSITE" id="PS51352"/>
    </source>
</evidence>
<evidence type="ECO:0000256" key="8">
    <source>
        <dbReference type="ARBA" id="ARBA00049091"/>
    </source>
</evidence>
<dbReference type="OrthoDB" id="185659at2759"/>
<dbReference type="Proteomes" id="UP000007879">
    <property type="component" value="Unassembled WGS sequence"/>
</dbReference>
<feature type="signal peptide" evidence="9">
    <location>
        <begin position="1"/>
        <end position="18"/>
    </location>
</feature>
<dbReference type="STRING" id="400682.A0A1X7VJL6"/>
<dbReference type="GO" id="GO:0005829">
    <property type="term" value="C:cytosol"/>
    <property type="evidence" value="ECO:0007669"/>
    <property type="project" value="TreeGrafter"/>
</dbReference>
<dbReference type="EnsemblMetazoa" id="XM_003384009.3">
    <property type="protein sequence ID" value="XP_003384057.1"/>
    <property type="gene ID" value="LOC100636691"/>
</dbReference>
<evidence type="ECO:0000256" key="1">
    <source>
        <dbReference type="ARBA" id="ARBA00009796"/>
    </source>
</evidence>
<evidence type="ECO:0000256" key="6">
    <source>
        <dbReference type="ARBA" id="ARBA00023157"/>
    </source>
</evidence>
<evidence type="ECO:0000256" key="7">
    <source>
        <dbReference type="ARBA" id="ARBA00023284"/>
    </source>
</evidence>
<keyword evidence="7" id="KW-0676">Redox-active center</keyword>
<keyword evidence="4" id="KW-0049">Antioxidant</keyword>
<dbReference type="Pfam" id="PF10417">
    <property type="entry name" value="1-cysPrx_C"/>
    <property type="match status" value="1"/>
</dbReference>
<dbReference type="InterPro" id="IPR013766">
    <property type="entry name" value="Thioredoxin_domain"/>
</dbReference>
<dbReference type="PANTHER" id="PTHR10681">
    <property type="entry name" value="THIOREDOXIN PEROXIDASE"/>
    <property type="match status" value="1"/>
</dbReference>
<dbReference type="InterPro" id="IPR036249">
    <property type="entry name" value="Thioredoxin-like_sf"/>
</dbReference>
<dbReference type="InterPro" id="IPR050217">
    <property type="entry name" value="Peroxiredoxin"/>
</dbReference>
<dbReference type="GO" id="GO:0005783">
    <property type="term" value="C:endoplasmic reticulum"/>
    <property type="evidence" value="ECO:0007669"/>
    <property type="project" value="TreeGrafter"/>
</dbReference>
<proteinExistence type="inferred from homology"/>
<dbReference type="Pfam" id="PF00578">
    <property type="entry name" value="AhpC-TSA"/>
    <property type="match status" value="1"/>
</dbReference>
<dbReference type="InterPro" id="IPR000866">
    <property type="entry name" value="AhpC/TSA"/>
</dbReference>
<gene>
    <name evidence="11" type="primary">100636691</name>
</gene>
<dbReference type="InParanoid" id="A0A1X7VJL6"/>
<dbReference type="Gene3D" id="3.40.30.10">
    <property type="entry name" value="Glutaredoxin"/>
    <property type="match status" value="1"/>
</dbReference>
<sequence length="250" mass="27836">MAFLLMLSLLFTLTLTGAEPGAATFEKCPLLNLNGLVFPDYSSRPVEHALHWSKAQIAKPAPDWNGTAVVGAAFKELRLSDFKGKYLVFFFYPLDFTFVCPTEITAFSDRVGEFKAINTEVVACSVDSKYTHLAWIKTPRDKGGLGELNIPLLSDITKQISRDYGVLLEDEGISLRGLFIIDARGILRQITMNDLPVGRSVDETLRLVQAFQYTDQYGEVCPAGWKPGEQTIVPDPEGAQKYFKKCNDKN</sequence>
<dbReference type="InterPro" id="IPR019479">
    <property type="entry name" value="Peroxiredoxin_C"/>
</dbReference>
<dbReference type="eggNOG" id="KOG0852">
    <property type="taxonomic scope" value="Eukaryota"/>
</dbReference>
<organism evidence="11">
    <name type="scientific">Amphimedon queenslandica</name>
    <name type="common">Sponge</name>
    <dbReference type="NCBI Taxonomy" id="400682"/>
    <lineage>
        <taxon>Eukaryota</taxon>
        <taxon>Metazoa</taxon>
        <taxon>Porifera</taxon>
        <taxon>Demospongiae</taxon>
        <taxon>Heteroscleromorpha</taxon>
        <taxon>Haplosclerida</taxon>
        <taxon>Niphatidae</taxon>
        <taxon>Amphimedon</taxon>
    </lineage>
</organism>
<evidence type="ECO:0000256" key="2">
    <source>
        <dbReference type="ARBA" id="ARBA00013017"/>
    </source>
</evidence>
<dbReference type="PANTHER" id="PTHR10681:SF171">
    <property type="entry name" value="PEROXIREDOXIN 4"/>
    <property type="match status" value="1"/>
</dbReference>
<evidence type="ECO:0000256" key="5">
    <source>
        <dbReference type="ARBA" id="ARBA00023002"/>
    </source>
</evidence>
<dbReference type="GO" id="GO:0033554">
    <property type="term" value="P:cellular response to stress"/>
    <property type="evidence" value="ECO:0007669"/>
    <property type="project" value="TreeGrafter"/>
</dbReference>
<comment type="catalytic activity">
    <reaction evidence="8">
        <text>a hydroperoxide + [thioredoxin]-dithiol = an alcohol + [thioredoxin]-disulfide + H2O</text>
        <dbReference type="Rhea" id="RHEA:62620"/>
        <dbReference type="Rhea" id="RHEA-COMP:10698"/>
        <dbReference type="Rhea" id="RHEA-COMP:10700"/>
        <dbReference type="ChEBI" id="CHEBI:15377"/>
        <dbReference type="ChEBI" id="CHEBI:29950"/>
        <dbReference type="ChEBI" id="CHEBI:30879"/>
        <dbReference type="ChEBI" id="CHEBI:35924"/>
        <dbReference type="ChEBI" id="CHEBI:50058"/>
        <dbReference type="EC" id="1.11.1.24"/>
    </reaction>
</comment>
<dbReference type="PROSITE" id="PS51352">
    <property type="entry name" value="THIOREDOXIN_2"/>
    <property type="match status" value="1"/>
</dbReference>
<dbReference type="GO" id="GO:0006979">
    <property type="term" value="P:response to oxidative stress"/>
    <property type="evidence" value="ECO:0007669"/>
    <property type="project" value="TreeGrafter"/>
</dbReference>
<feature type="chain" id="PRO_5010868362" description="thioredoxin-dependent peroxiredoxin" evidence="9">
    <location>
        <begin position="19"/>
        <end position="250"/>
    </location>
</feature>
<dbReference type="KEGG" id="aqu:100636691"/>
<evidence type="ECO:0000313" key="11">
    <source>
        <dbReference type="EnsemblMetazoa" id="Aqu2.1.40005_001"/>
    </source>
</evidence>
<dbReference type="GO" id="GO:0045454">
    <property type="term" value="P:cell redox homeostasis"/>
    <property type="evidence" value="ECO:0007669"/>
    <property type="project" value="TreeGrafter"/>
</dbReference>